<evidence type="ECO:0000313" key="1">
    <source>
        <dbReference type="EMBL" id="MBO8482753.1"/>
    </source>
</evidence>
<comment type="caution">
    <text evidence="1">The sequence shown here is derived from an EMBL/GenBank/DDBJ whole genome shotgun (WGS) entry which is preliminary data.</text>
</comment>
<evidence type="ECO:0000313" key="2">
    <source>
        <dbReference type="Proteomes" id="UP000725002"/>
    </source>
</evidence>
<name>A0A940IHJ7_9BACT</name>
<dbReference type="AlphaFoldDB" id="A0A940IHJ7"/>
<reference evidence="1" key="1">
    <citation type="submission" date="2020-10" db="EMBL/GenBank/DDBJ databases">
        <authorList>
            <person name="Gilroy R."/>
        </authorList>
    </citation>
    <scope>NUCLEOTIDE SEQUENCE</scope>
    <source>
        <strain evidence="1">G3-8215</strain>
    </source>
</reference>
<gene>
    <name evidence="1" type="ORF">IAB75_01330</name>
</gene>
<accession>A0A940IHJ7</accession>
<dbReference type="Proteomes" id="UP000725002">
    <property type="component" value="Unassembled WGS sequence"/>
</dbReference>
<sequence length="190" mass="21946">MKNFAILFSIIYCGIFCHTLYSQNITDSAIAAVKEIVINVEHDKVYDEIRYVAKIKDFCSSGDDDEYSEERYGSHRHYEELRNKAWEEATRNIDSRKMGAFIYSFMKEKHKMKLGNQGWGYIVFNLSRTEGLLKYSLTIRASDGIKVGRVFTKNDCCDIFQALDSSVFNSWPEDIDNLGGAIKFRLLNTN</sequence>
<proteinExistence type="predicted"/>
<organism evidence="1 2">
    <name type="scientific">Candidatus Cryptobacteroides avicola</name>
    <dbReference type="NCBI Taxonomy" id="2840757"/>
    <lineage>
        <taxon>Bacteria</taxon>
        <taxon>Pseudomonadati</taxon>
        <taxon>Bacteroidota</taxon>
        <taxon>Bacteroidia</taxon>
        <taxon>Bacteroidales</taxon>
        <taxon>Candidatus Cryptobacteroides</taxon>
    </lineage>
</organism>
<reference evidence="1" key="2">
    <citation type="journal article" date="2021" name="PeerJ">
        <title>Extensive microbial diversity within the chicken gut microbiome revealed by metagenomics and culture.</title>
        <authorList>
            <person name="Gilroy R."/>
            <person name="Ravi A."/>
            <person name="Getino M."/>
            <person name="Pursley I."/>
            <person name="Horton D.L."/>
            <person name="Alikhan N.F."/>
            <person name="Baker D."/>
            <person name="Gharbi K."/>
            <person name="Hall N."/>
            <person name="Watson M."/>
            <person name="Adriaenssens E.M."/>
            <person name="Foster-Nyarko E."/>
            <person name="Jarju S."/>
            <person name="Secka A."/>
            <person name="Antonio M."/>
            <person name="Oren A."/>
            <person name="Chaudhuri R.R."/>
            <person name="La Ragione R."/>
            <person name="Hildebrand F."/>
            <person name="Pallen M.J."/>
        </authorList>
    </citation>
    <scope>NUCLEOTIDE SEQUENCE</scope>
    <source>
        <strain evidence="1">G3-8215</strain>
    </source>
</reference>
<dbReference type="EMBL" id="JADILV010000008">
    <property type="protein sequence ID" value="MBO8482753.1"/>
    <property type="molecule type" value="Genomic_DNA"/>
</dbReference>
<protein>
    <submittedName>
        <fullName evidence="1">Uncharacterized protein</fullName>
    </submittedName>
</protein>